<evidence type="ECO:0000256" key="2">
    <source>
        <dbReference type="SAM" id="MobiDB-lite"/>
    </source>
</evidence>
<accession>A0ABY6K227</accession>
<gene>
    <name evidence="4" type="ORF">LAZ67_2002557</name>
</gene>
<evidence type="ECO:0000259" key="3">
    <source>
        <dbReference type="PROSITE" id="PS50994"/>
    </source>
</evidence>
<dbReference type="InterPro" id="IPR036397">
    <property type="entry name" value="RNaseH_sf"/>
</dbReference>
<name>A0ABY6K227_9ARAC</name>
<evidence type="ECO:0000256" key="1">
    <source>
        <dbReference type="ARBA" id="ARBA00012493"/>
    </source>
</evidence>
<dbReference type="Pfam" id="PF17921">
    <property type="entry name" value="Integrase_H2C2"/>
    <property type="match status" value="1"/>
</dbReference>
<feature type="domain" description="Integrase catalytic" evidence="3">
    <location>
        <begin position="587"/>
        <end position="752"/>
    </location>
</feature>
<keyword evidence="5" id="KW-1185">Reference proteome</keyword>
<dbReference type="SUPFAM" id="SSF53098">
    <property type="entry name" value="Ribonuclease H-like"/>
    <property type="match status" value="1"/>
</dbReference>
<dbReference type="Gene3D" id="3.30.420.10">
    <property type="entry name" value="Ribonuclease H-like superfamily/Ribonuclease H"/>
    <property type="match status" value="1"/>
</dbReference>
<evidence type="ECO:0000313" key="5">
    <source>
        <dbReference type="Proteomes" id="UP001235939"/>
    </source>
</evidence>
<protein>
    <recommendedName>
        <fullName evidence="1">RNA-directed DNA polymerase</fullName>
        <ecNumber evidence="1">2.7.7.49</ecNumber>
    </recommendedName>
</protein>
<dbReference type="EC" id="2.7.7.49" evidence="1"/>
<dbReference type="InterPro" id="IPR001584">
    <property type="entry name" value="Integrase_cat-core"/>
</dbReference>
<feature type="region of interest" description="Disordered" evidence="2">
    <location>
        <begin position="171"/>
        <end position="217"/>
    </location>
</feature>
<dbReference type="PROSITE" id="PS50994">
    <property type="entry name" value="INTEGRASE"/>
    <property type="match status" value="1"/>
</dbReference>
<dbReference type="Gene3D" id="1.10.340.70">
    <property type="match status" value="1"/>
</dbReference>
<dbReference type="PANTHER" id="PTHR37984:SF9">
    <property type="entry name" value="INTEGRASE CATALYTIC DOMAIN-CONTAINING PROTEIN"/>
    <property type="match status" value="1"/>
</dbReference>
<dbReference type="Pfam" id="PF00665">
    <property type="entry name" value="rve"/>
    <property type="match status" value="1"/>
</dbReference>
<feature type="compositionally biased region" description="Polar residues" evidence="2">
    <location>
        <begin position="178"/>
        <end position="190"/>
    </location>
</feature>
<reference evidence="4 5" key="1">
    <citation type="submission" date="2022-01" db="EMBL/GenBank/DDBJ databases">
        <title>A chromosomal length assembly of Cordylochernes scorpioides.</title>
        <authorList>
            <person name="Zeh D."/>
            <person name="Zeh J."/>
        </authorList>
    </citation>
    <scope>NUCLEOTIDE SEQUENCE [LARGE SCALE GENOMIC DNA]</scope>
    <source>
        <strain evidence="4">IN4F17</strain>
        <tissue evidence="4">Whole Body</tissue>
    </source>
</reference>
<proteinExistence type="predicted"/>
<dbReference type="PANTHER" id="PTHR37984">
    <property type="entry name" value="PROTEIN CBG26694"/>
    <property type="match status" value="1"/>
</dbReference>
<dbReference type="EMBL" id="CP092864">
    <property type="protein sequence ID" value="UYV62939.1"/>
    <property type="molecule type" value="Genomic_DNA"/>
</dbReference>
<dbReference type="InterPro" id="IPR050951">
    <property type="entry name" value="Retrovirus_Pol_polyprotein"/>
</dbReference>
<dbReference type="Proteomes" id="UP001235939">
    <property type="component" value="Chromosome 02"/>
</dbReference>
<organism evidence="4 5">
    <name type="scientific">Cordylochernes scorpioides</name>
    <dbReference type="NCBI Taxonomy" id="51811"/>
    <lineage>
        <taxon>Eukaryota</taxon>
        <taxon>Metazoa</taxon>
        <taxon>Ecdysozoa</taxon>
        <taxon>Arthropoda</taxon>
        <taxon>Chelicerata</taxon>
        <taxon>Arachnida</taxon>
        <taxon>Pseudoscorpiones</taxon>
        <taxon>Cheliferoidea</taxon>
        <taxon>Chernetidae</taxon>
        <taxon>Cordylochernes</taxon>
    </lineage>
</organism>
<feature type="compositionally biased region" description="Basic residues" evidence="2">
    <location>
        <begin position="204"/>
        <end position="217"/>
    </location>
</feature>
<dbReference type="CDD" id="cd09272">
    <property type="entry name" value="RNase_HI_RT_Ty1"/>
    <property type="match status" value="1"/>
</dbReference>
<evidence type="ECO:0000313" key="4">
    <source>
        <dbReference type="EMBL" id="UYV62939.1"/>
    </source>
</evidence>
<dbReference type="InterPro" id="IPR041588">
    <property type="entry name" value="Integrase_H2C2"/>
</dbReference>
<sequence>MAQIQPPETFDFSTPNEWPKWRKRFERYLVVSGMKKKEEADKIDLFMYLMGDRADDIFRTFKFEKEEEATKIDSVLKAFDSHFCVRKNIIYERAKFNSRIQEDREPGDEFITSLYKLADSCEFEGLHEQLIRDRIVVGVRDKALSERMQLDSELTLEKAVKMVRQQEAVRQQQVDLQRPSTSQKVNQVKFNSKKHSPKQQQQPSRKKEKSAKTRSRCPKCGGFTHREGQACRAEGQRCNLCSKTGHFANCCPDKQAKTAEVKAVSELDEEIDFLLEVSAVEDSSNLDDDEGECRRRWTAEIQVNGKRVKFKLDSQADVTCVPLCLFKKIMGQQRLVESDINLRAAEFSELQTVGMFISTLRNGNYEIKEKIYVIRRLSEPLLSRRACELLNLARRIEVVATRINPIKEFPEVFEGLGQIGNPYEIKLKPGAKPYAVHTPRRVPIPLMEKLKTRLEELDKDDILTKIFEAQQEDTTLKAVVNYLEQGWPDKKKMSQALLSYWHVKDELGVQNGLLMRSCRLVIPASMKLEILDKLHAGHFGITKTRLRARETVWWPGISEEIAETVRKCSVCIQEAVSKHEPLIPTNFPTRPWQKIGMDLFKFENKWYLVVIDYYSRFPEMIQLDRLTASVVVRSCKSIFARHGIPETVVSDNGTQFGAAREFANFARQYGFTHVTSSPRFPQSNGMAEAGVKIAKLILKKNQDPSLGLLEYRSTPLENGYSPAELLMGRKLRTTLPIAPENLNPKLVDSQTLKRKEGRRRKDMKSRYDRRCGATDMEELSEELIAQQLPSCKVLGGHLYSTNSPCVNSQDKDLELEQKAPIYFHQDNQSCLKICSSEKVSSRTKHIATKIHHLKDLQKKTVIEMIYCPTGDMKADILTKPLPRPTFEKLRYNLVMSPHSCRGFVG</sequence>
<dbReference type="InterPro" id="IPR012337">
    <property type="entry name" value="RNaseH-like_sf"/>
</dbReference>